<gene>
    <name evidence="1" type="ORF">SLEP1_g10841</name>
</gene>
<dbReference type="AlphaFoldDB" id="A0AAV5I9C8"/>
<keyword evidence="2" id="KW-1185">Reference proteome</keyword>
<dbReference type="EMBL" id="BPVZ01000011">
    <property type="protein sequence ID" value="GKU97743.1"/>
    <property type="molecule type" value="Genomic_DNA"/>
</dbReference>
<accession>A0AAV5I9C8</accession>
<proteinExistence type="predicted"/>
<reference evidence="1 2" key="1">
    <citation type="journal article" date="2021" name="Commun. Biol.">
        <title>The genome of Shorea leprosula (Dipterocarpaceae) highlights the ecological relevance of drought in aseasonal tropical rainforests.</title>
        <authorList>
            <person name="Ng K.K.S."/>
            <person name="Kobayashi M.J."/>
            <person name="Fawcett J.A."/>
            <person name="Hatakeyama M."/>
            <person name="Paape T."/>
            <person name="Ng C.H."/>
            <person name="Ang C.C."/>
            <person name="Tnah L.H."/>
            <person name="Lee C.T."/>
            <person name="Nishiyama T."/>
            <person name="Sese J."/>
            <person name="O'Brien M.J."/>
            <person name="Copetti D."/>
            <person name="Mohd Noor M.I."/>
            <person name="Ong R.C."/>
            <person name="Putra M."/>
            <person name="Sireger I.Z."/>
            <person name="Indrioko S."/>
            <person name="Kosugi Y."/>
            <person name="Izuno A."/>
            <person name="Isagi Y."/>
            <person name="Lee S.L."/>
            <person name="Shimizu K.K."/>
        </authorList>
    </citation>
    <scope>NUCLEOTIDE SEQUENCE [LARGE SCALE GENOMIC DNA]</scope>
    <source>
        <strain evidence="1">214</strain>
    </source>
</reference>
<name>A0AAV5I9C8_9ROSI</name>
<protein>
    <submittedName>
        <fullName evidence="1">Uncharacterized protein</fullName>
    </submittedName>
</protein>
<comment type="caution">
    <text evidence="1">The sequence shown here is derived from an EMBL/GenBank/DDBJ whole genome shotgun (WGS) entry which is preliminary data.</text>
</comment>
<evidence type="ECO:0000313" key="2">
    <source>
        <dbReference type="Proteomes" id="UP001054252"/>
    </source>
</evidence>
<dbReference type="Proteomes" id="UP001054252">
    <property type="component" value="Unassembled WGS sequence"/>
</dbReference>
<organism evidence="1 2">
    <name type="scientific">Rubroshorea leprosula</name>
    <dbReference type="NCBI Taxonomy" id="152421"/>
    <lineage>
        <taxon>Eukaryota</taxon>
        <taxon>Viridiplantae</taxon>
        <taxon>Streptophyta</taxon>
        <taxon>Embryophyta</taxon>
        <taxon>Tracheophyta</taxon>
        <taxon>Spermatophyta</taxon>
        <taxon>Magnoliopsida</taxon>
        <taxon>eudicotyledons</taxon>
        <taxon>Gunneridae</taxon>
        <taxon>Pentapetalae</taxon>
        <taxon>rosids</taxon>
        <taxon>malvids</taxon>
        <taxon>Malvales</taxon>
        <taxon>Dipterocarpaceae</taxon>
        <taxon>Rubroshorea</taxon>
    </lineage>
</organism>
<sequence>MLAVINPIVIHLLEEFSPVCKLELNSMVIKTVPLPKNKLRKTWMAKH</sequence>
<evidence type="ECO:0000313" key="1">
    <source>
        <dbReference type="EMBL" id="GKU97743.1"/>
    </source>
</evidence>